<dbReference type="InterPro" id="IPR012337">
    <property type="entry name" value="RNaseH-like_sf"/>
</dbReference>
<evidence type="ECO:0000313" key="3">
    <source>
        <dbReference type="EMBL" id="PKI44056.1"/>
    </source>
</evidence>
<dbReference type="InterPro" id="IPR036397">
    <property type="entry name" value="RNaseH_sf"/>
</dbReference>
<proteinExistence type="predicted"/>
<feature type="non-terminal residue" evidence="3">
    <location>
        <position position="1"/>
    </location>
</feature>
<dbReference type="SUPFAM" id="SSF53098">
    <property type="entry name" value="Ribonuclease H-like"/>
    <property type="match status" value="1"/>
</dbReference>
<protein>
    <recommendedName>
        <fullName evidence="2">Integrase catalytic domain-containing protein</fullName>
    </recommendedName>
</protein>
<evidence type="ECO:0000256" key="1">
    <source>
        <dbReference type="SAM" id="MobiDB-lite"/>
    </source>
</evidence>
<dbReference type="Gene3D" id="3.30.70.270">
    <property type="match status" value="1"/>
</dbReference>
<dbReference type="EMBL" id="PGOL01002955">
    <property type="protein sequence ID" value="PKI44056.1"/>
    <property type="molecule type" value="Genomic_DNA"/>
</dbReference>
<feature type="region of interest" description="Disordered" evidence="1">
    <location>
        <begin position="167"/>
        <end position="186"/>
    </location>
</feature>
<dbReference type="InterPro" id="IPR043502">
    <property type="entry name" value="DNA/RNA_pol_sf"/>
</dbReference>
<dbReference type="Proteomes" id="UP000233551">
    <property type="component" value="Unassembled WGS sequence"/>
</dbReference>
<feature type="region of interest" description="Disordered" evidence="1">
    <location>
        <begin position="1"/>
        <end position="36"/>
    </location>
</feature>
<dbReference type="Gene3D" id="3.30.420.10">
    <property type="entry name" value="Ribonuclease H-like superfamily/Ribonuclease H"/>
    <property type="match status" value="2"/>
</dbReference>
<dbReference type="PROSITE" id="PS50994">
    <property type="entry name" value="INTEGRASE"/>
    <property type="match status" value="1"/>
</dbReference>
<dbReference type="STRING" id="22663.A0A2I0IL18"/>
<keyword evidence="4" id="KW-1185">Reference proteome</keyword>
<feature type="domain" description="Integrase catalytic" evidence="2">
    <location>
        <begin position="584"/>
        <end position="650"/>
    </location>
</feature>
<organism evidence="3 4">
    <name type="scientific">Punica granatum</name>
    <name type="common">Pomegranate</name>
    <dbReference type="NCBI Taxonomy" id="22663"/>
    <lineage>
        <taxon>Eukaryota</taxon>
        <taxon>Viridiplantae</taxon>
        <taxon>Streptophyta</taxon>
        <taxon>Embryophyta</taxon>
        <taxon>Tracheophyta</taxon>
        <taxon>Spermatophyta</taxon>
        <taxon>Magnoliopsida</taxon>
        <taxon>eudicotyledons</taxon>
        <taxon>Gunneridae</taxon>
        <taxon>Pentapetalae</taxon>
        <taxon>rosids</taxon>
        <taxon>malvids</taxon>
        <taxon>Myrtales</taxon>
        <taxon>Lythraceae</taxon>
        <taxon>Punica</taxon>
    </lineage>
</organism>
<dbReference type="SUPFAM" id="SSF56672">
    <property type="entry name" value="DNA/RNA polymerases"/>
    <property type="match status" value="1"/>
</dbReference>
<gene>
    <name evidence="3" type="ORF">CRG98_035558</name>
</gene>
<comment type="caution">
    <text evidence="3">The sequence shown here is derived from an EMBL/GenBank/DDBJ whole genome shotgun (WGS) entry which is preliminary data.</text>
</comment>
<dbReference type="AlphaFoldDB" id="A0A2I0IL18"/>
<dbReference type="InterPro" id="IPR001584">
    <property type="entry name" value="Integrase_cat-core"/>
</dbReference>
<dbReference type="PANTHER" id="PTHR48475">
    <property type="entry name" value="RIBONUCLEASE H"/>
    <property type="match status" value="1"/>
</dbReference>
<evidence type="ECO:0000313" key="4">
    <source>
        <dbReference type="Proteomes" id="UP000233551"/>
    </source>
</evidence>
<feature type="non-terminal residue" evidence="3">
    <location>
        <position position="650"/>
    </location>
</feature>
<name>A0A2I0IL18_PUNGR</name>
<dbReference type="InterPro" id="IPR043128">
    <property type="entry name" value="Rev_trsase/Diguanyl_cyclase"/>
</dbReference>
<dbReference type="GO" id="GO:0003676">
    <property type="term" value="F:nucleic acid binding"/>
    <property type="evidence" value="ECO:0007669"/>
    <property type="project" value="InterPro"/>
</dbReference>
<dbReference type="GO" id="GO:0015074">
    <property type="term" value="P:DNA integration"/>
    <property type="evidence" value="ECO:0007669"/>
    <property type="project" value="InterPro"/>
</dbReference>
<sequence>LRVRDPRVGSSDSPWKNGSARELRARHGARPGSLDSLGADLGVRERRIGGKGSYARSVGPRTVTTSSRGRVRVVRNPLNVMARLAEVVGRNGTWLARCVRLGGSRDPNVLTVEMGCRKLQIENLSLEMDLGGGKYVLGDHYEVLGDRCDLCFSWTCPEGSPGDIRDHWNVPRETKSSFGRSSEARQGNHLHRLATHYGRLNRGIPVPPLSHFFPGPPLIIGSTSDGPSSDFDDTTDALPTVYAVTEEIPSGVHIRPAQENEELNNWTSVLRYSAVIADVLHSNPNLRHVDSNPSEDCLGEPGPIYFGEGLDEDSLVPEIEESLRRLEDRQLTSLEPTEEINVGTEEEPRILKIGTSLDPTQRVRMIDFLTSTRLPRTIELQPLFRLLRKNAAIEWDEECQKAFDTIKAYLVQPPVLVPPTPGRPLVLYLTRLRQYTLYHTIRSLSKADPLKYLLDSPSSTRNLVKWRCQLTEYDIEYVSRTSVKGQAIVDHLAEFPIEDHTLINPDFPDEGILQVDDEREKPGWKMYFDGAVNSMGSGIGAVLISPDGRDYPVAAKIDFPCTNNVAEYEVYADQIKAPPNELRPMTAPWPFSMWGMDVIGPINPKASNGHMFILVVIDYFTKWIEAVTLASVTAKAVARFLRRDVIARYG</sequence>
<evidence type="ECO:0000259" key="2">
    <source>
        <dbReference type="PROSITE" id="PS50994"/>
    </source>
</evidence>
<accession>A0A2I0IL18</accession>
<dbReference type="PANTHER" id="PTHR48475:SF1">
    <property type="entry name" value="RNASE H TYPE-1 DOMAIN-CONTAINING PROTEIN"/>
    <property type="match status" value="1"/>
</dbReference>
<reference evidence="3 4" key="1">
    <citation type="submission" date="2017-11" db="EMBL/GenBank/DDBJ databases">
        <title>De-novo sequencing of pomegranate (Punica granatum L.) genome.</title>
        <authorList>
            <person name="Akparov Z."/>
            <person name="Amiraslanov A."/>
            <person name="Hajiyeva S."/>
            <person name="Abbasov M."/>
            <person name="Kaur K."/>
            <person name="Hamwieh A."/>
            <person name="Solovyev V."/>
            <person name="Salamov A."/>
            <person name="Braich B."/>
            <person name="Kosarev P."/>
            <person name="Mahmoud A."/>
            <person name="Hajiyev E."/>
            <person name="Babayeva S."/>
            <person name="Izzatullayeva V."/>
            <person name="Mammadov A."/>
            <person name="Mammadov A."/>
            <person name="Sharifova S."/>
            <person name="Ojaghi J."/>
            <person name="Eynullazada K."/>
            <person name="Bayramov B."/>
            <person name="Abdulazimova A."/>
            <person name="Shahmuradov I."/>
        </authorList>
    </citation>
    <scope>NUCLEOTIDE SEQUENCE [LARGE SCALE GENOMIC DNA]</scope>
    <source>
        <strain evidence="4">cv. AG2017</strain>
        <tissue evidence="3">Leaf</tissue>
    </source>
</reference>